<dbReference type="EMBL" id="JAKNSF020000025">
    <property type="protein sequence ID" value="KAK7730501.1"/>
    <property type="molecule type" value="Genomic_DNA"/>
</dbReference>
<dbReference type="Proteomes" id="UP001430848">
    <property type="component" value="Unassembled WGS sequence"/>
</dbReference>
<protein>
    <submittedName>
        <fullName evidence="2">Uncharacterized protein</fullName>
    </submittedName>
</protein>
<evidence type="ECO:0000256" key="1">
    <source>
        <dbReference type="SAM" id="MobiDB-lite"/>
    </source>
</evidence>
<feature type="compositionally biased region" description="Polar residues" evidence="1">
    <location>
        <begin position="1"/>
        <end position="10"/>
    </location>
</feature>
<name>A0ABR1PA47_DIAER</name>
<accession>A0ABR1PA47</accession>
<feature type="compositionally biased region" description="Polar residues" evidence="1">
    <location>
        <begin position="19"/>
        <end position="30"/>
    </location>
</feature>
<reference evidence="2 3" key="1">
    <citation type="submission" date="2024-02" db="EMBL/GenBank/DDBJ databases">
        <title>De novo assembly and annotation of 12 fungi associated with fruit tree decline syndrome in Ontario, Canada.</title>
        <authorList>
            <person name="Sulman M."/>
            <person name="Ellouze W."/>
            <person name="Ilyukhin E."/>
        </authorList>
    </citation>
    <scope>NUCLEOTIDE SEQUENCE [LARGE SCALE GENOMIC DNA]</scope>
    <source>
        <strain evidence="2 3">M169</strain>
    </source>
</reference>
<sequence length="300" mass="33723">MATLNATDPTLGSDDHTTGVPNSEDPNSEVTKPEDPKPEDPKPEDPKPEDPKPEDPKPEDPKPEDPKPEDPKPEDPKLEDPKIEQIKSEEIKPQEGKGQGLHTITQPIILDPPITVKSADWQTTLEALLRLPGMVSDHEMNLFRTGNPIGEIAFALGVTDSAYTITESSWVPVAERVFEIQKRCLIHARNIEYHIAADGWNTEEITAEWCARVLQDLQRKGFSTACTAVVAFVARVYLRTRSWKRFGGAKGQYRHKRVIDALKPDPSAQLIERCSKMAKTFTNIRWNTKPTNVKQIIMHE</sequence>
<evidence type="ECO:0000313" key="2">
    <source>
        <dbReference type="EMBL" id="KAK7730501.1"/>
    </source>
</evidence>
<feature type="region of interest" description="Disordered" evidence="1">
    <location>
        <begin position="1"/>
        <end position="100"/>
    </location>
</feature>
<feature type="compositionally biased region" description="Basic and acidic residues" evidence="1">
    <location>
        <begin position="31"/>
        <end position="95"/>
    </location>
</feature>
<proteinExistence type="predicted"/>
<evidence type="ECO:0000313" key="3">
    <source>
        <dbReference type="Proteomes" id="UP001430848"/>
    </source>
</evidence>
<keyword evidence="3" id="KW-1185">Reference proteome</keyword>
<gene>
    <name evidence="2" type="ORF">SLS63_005746</name>
</gene>
<comment type="caution">
    <text evidence="2">The sequence shown here is derived from an EMBL/GenBank/DDBJ whole genome shotgun (WGS) entry which is preliminary data.</text>
</comment>
<organism evidence="2 3">
    <name type="scientific">Diaporthe eres</name>
    <name type="common">Phomopsis oblonga</name>
    <dbReference type="NCBI Taxonomy" id="83184"/>
    <lineage>
        <taxon>Eukaryota</taxon>
        <taxon>Fungi</taxon>
        <taxon>Dikarya</taxon>
        <taxon>Ascomycota</taxon>
        <taxon>Pezizomycotina</taxon>
        <taxon>Sordariomycetes</taxon>
        <taxon>Sordariomycetidae</taxon>
        <taxon>Diaporthales</taxon>
        <taxon>Diaporthaceae</taxon>
        <taxon>Diaporthe</taxon>
        <taxon>Diaporthe eres species complex</taxon>
    </lineage>
</organism>